<dbReference type="PROSITE" id="PS50011">
    <property type="entry name" value="PROTEIN_KINASE_DOM"/>
    <property type="match status" value="1"/>
</dbReference>
<dbReference type="InterPro" id="IPR011009">
    <property type="entry name" value="Kinase-like_dom_sf"/>
</dbReference>
<dbReference type="Gene3D" id="1.10.510.10">
    <property type="entry name" value="Transferase(Phosphotransferase) domain 1"/>
    <property type="match status" value="1"/>
</dbReference>
<keyword evidence="2" id="KW-0597">Phosphoprotein</keyword>
<name>A0A8S0W3F4_CYCAE</name>
<dbReference type="InterPro" id="IPR000719">
    <property type="entry name" value="Prot_kinase_dom"/>
</dbReference>
<organism evidence="10 11">
    <name type="scientific">Cyclocybe aegerita</name>
    <name type="common">Black poplar mushroom</name>
    <name type="synonym">Agrocybe aegerita</name>
    <dbReference type="NCBI Taxonomy" id="1973307"/>
    <lineage>
        <taxon>Eukaryota</taxon>
        <taxon>Fungi</taxon>
        <taxon>Dikarya</taxon>
        <taxon>Basidiomycota</taxon>
        <taxon>Agaricomycotina</taxon>
        <taxon>Agaricomycetes</taxon>
        <taxon>Agaricomycetidae</taxon>
        <taxon>Agaricales</taxon>
        <taxon>Agaricineae</taxon>
        <taxon>Bolbitiaceae</taxon>
        <taxon>Cyclocybe</taxon>
    </lineage>
</organism>
<feature type="domain" description="Protein kinase" evidence="9">
    <location>
        <begin position="199"/>
        <end position="495"/>
    </location>
</feature>
<dbReference type="InterPro" id="IPR017441">
    <property type="entry name" value="Protein_kinase_ATP_BS"/>
</dbReference>
<keyword evidence="3" id="KW-0808">Transferase</keyword>
<dbReference type="GO" id="GO:0004674">
    <property type="term" value="F:protein serine/threonine kinase activity"/>
    <property type="evidence" value="ECO:0007669"/>
    <property type="project" value="UniProtKB-KW"/>
</dbReference>
<evidence type="ECO:0000256" key="5">
    <source>
        <dbReference type="ARBA" id="ARBA00022777"/>
    </source>
</evidence>
<evidence type="ECO:0000256" key="1">
    <source>
        <dbReference type="ARBA" id="ARBA00022527"/>
    </source>
</evidence>
<dbReference type="SUPFAM" id="SSF56112">
    <property type="entry name" value="Protein kinase-like (PK-like)"/>
    <property type="match status" value="1"/>
</dbReference>
<keyword evidence="6 7" id="KW-0067">ATP-binding</keyword>
<evidence type="ECO:0000256" key="2">
    <source>
        <dbReference type="ARBA" id="ARBA00022553"/>
    </source>
</evidence>
<dbReference type="PROSITE" id="PS00108">
    <property type="entry name" value="PROTEIN_KINASE_ST"/>
    <property type="match status" value="1"/>
</dbReference>
<evidence type="ECO:0000256" key="3">
    <source>
        <dbReference type="ARBA" id="ARBA00022679"/>
    </source>
</evidence>
<keyword evidence="1" id="KW-0723">Serine/threonine-protein kinase</keyword>
<feature type="compositionally biased region" description="Polar residues" evidence="8">
    <location>
        <begin position="41"/>
        <end position="59"/>
    </location>
</feature>
<gene>
    <name evidence="10" type="ORF">AAE3_LOCUS10686</name>
</gene>
<keyword evidence="11" id="KW-1185">Reference proteome</keyword>
<dbReference type="PANTHER" id="PTHR24351">
    <property type="entry name" value="RIBOSOMAL PROTEIN S6 KINASE"/>
    <property type="match status" value="1"/>
</dbReference>
<evidence type="ECO:0000256" key="8">
    <source>
        <dbReference type="SAM" id="MobiDB-lite"/>
    </source>
</evidence>
<accession>A0A8S0W3F4</accession>
<dbReference type="GO" id="GO:0005524">
    <property type="term" value="F:ATP binding"/>
    <property type="evidence" value="ECO:0007669"/>
    <property type="project" value="UniProtKB-UniRule"/>
</dbReference>
<proteinExistence type="predicted"/>
<evidence type="ECO:0000313" key="10">
    <source>
        <dbReference type="EMBL" id="CAA7268655.1"/>
    </source>
</evidence>
<evidence type="ECO:0000259" key="9">
    <source>
        <dbReference type="PROSITE" id="PS50011"/>
    </source>
</evidence>
<dbReference type="InterPro" id="IPR008271">
    <property type="entry name" value="Ser/Thr_kinase_AS"/>
</dbReference>
<protein>
    <recommendedName>
        <fullName evidence="9">Protein kinase domain-containing protein</fullName>
    </recommendedName>
</protein>
<dbReference type="OrthoDB" id="68483at2759"/>
<dbReference type="Proteomes" id="UP000467700">
    <property type="component" value="Unassembled WGS sequence"/>
</dbReference>
<feature type="binding site" evidence="7">
    <location>
        <position position="228"/>
    </location>
    <ligand>
        <name>ATP</name>
        <dbReference type="ChEBI" id="CHEBI:30616"/>
    </ligand>
</feature>
<evidence type="ECO:0000256" key="6">
    <source>
        <dbReference type="ARBA" id="ARBA00022840"/>
    </source>
</evidence>
<sequence>MFWFSFFSDPKGTSSSRPRADKCNKQRGSSSRFEEFASPLVNPSRSGSKSQEAAVSTARNPRHFNGNFVPNKEDPDTFAALQAIYEALHDPSILDARRHLRYDLQPVIHIVFPDTPPRTPLSDALHTPGPRCILDLIDGEAHPAVAHLAFPLYPIAAPAKVGHPISALRGYRTPLLLSSPSHPILLPPARTTNMNVADFSIIRFLGEGTSGKVYYVKDRISRAKVALKVIPKEDKNECALGVVLQEREICEKLSDSPWFVGLWASWHDQANLYIAMTLYPTDLDSEMIKCKIIEPERARFYMTEIIIALTELHSRGIIHRDIKAPNILIDRNGHIVLADFGLVKDFDRIPTLPERVYQPYWPYLPTDDPTKGSTPRPPDQLHFVAWDYRGSELEMAPEIHMREPYSFGVDYWSAAVVLYWMLTGRPPFYEDEAEYEDGGEQDVKPLSFKIVEDNLYWDPGDNVDDDTKDFLERMLEKDPRDRLMISYEIPNHPYFASIDWPLMEARLVPPPWVPIGDIGHVYEPTASSSFTPGEPYASEADDPCPEFTFLSEQAKVPPLLEDEDEYDSDYDSDNDTVTDEMALESKQAKIIPTWPHFARARLELSDTPNGSQDIRTLKSNSLDSNIFLKENWQRSFVNPPSNRPCGDGRKRWLYAQDLLQLHTPHIASHRFAMNSSPALSTKPHQVTSQRPLSEINTQPRGCTSRFEIDPSLPNPPTDVSRPQHVNHVVNGTGVLFKVKVWISKLKTPKPKKGFPLSRLSFPG</sequence>
<evidence type="ECO:0000256" key="4">
    <source>
        <dbReference type="ARBA" id="ARBA00022741"/>
    </source>
</evidence>
<dbReference type="Pfam" id="PF00069">
    <property type="entry name" value="Pkinase"/>
    <property type="match status" value="1"/>
</dbReference>
<dbReference type="Gene3D" id="3.30.200.20">
    <property type="entry name" value="Phosphorylase Kinase, domain 1"/>
    <property type="match status" value="1"/>
</dbReference>
<dbReference type="AlphaFoldDB" id="A0A8S0W3F4"/>
<keyword evidence="5" id="KW-0418">Kinase</keyword>
<dbReference type="EMBL" id="CACVBS010000068">
    <property type="protein sequence ID" value="CAA7268655.1"/>
    <property type="molecule type" value="Genomic_DNA"/>
</dbReference>
<reference evidence="10 11" key="1">
    <citation type="submission" date="2020-01" db="EMBL/GenBank/DDBJ databases">
        <authorList>
            <person name="Gupta K D."/>
        </authorList>
    </citation>
    <scope>NUCLEOTIDE SEQUENCE [LARGE SCALE GENOMIC DNA]</scope>
</reference>
<evidence type="ECO:0000256" key="7">
    <source>
        <dbReference type="PROSITE-ProRule" id="PRU10141"/>
    </source>
</evidence>
<dbReference type="PROSITE" id="PS00107">
    <property type="entry name" value="PROTEIN_KINASE_ATP"/>
    <property type="match status" value="1"/>
</dbReference>
<evidence type="ECO:0000313" key="11">
    <source>
        <dbReference type="Proteomes" id="UP000467700"/>
    </source>
</evidence>
<dbReference type="SMART" id="SM00220">
    <property type="entry name" value="S_TKc"/>
    <property type="match status" value="1"/>
</dbReference>
<keyword evidence="4 7" id="KW-0547">Nucleotide-binding</keyword>
<comment type="caution">
    <text evidence="10">The sequence shown here is derived from an EMBL/GenBank/DDBJ whole genome shotgun (WGS) entry which is preliminary data.</text>
</comment>
<feature type="region of interest" description="Disordered" evidence="8">
    <location>
        <begin position="1"/>
        <end position="69"/>
    </location>
</feature>
<feature type="region of interest" description="Disordered" evidence="8">
    <location>
        <begin position="676"/>
        <end position="701"/>
    </location>
</feature>